<name>A0AAE1AFJ0_9GAST</name>
<accession>A0AAE1AFJ0</accession>
<organism evidence="2 3">
    <name type="scientific">Elysia crispata</name>
    <name type="common">lettuce slug</name>
    <dbReference type="NCBI Taxonomy" id="231223"/>
    <lineage>
        <taxon>Eukaryota</taxon>
        <taxon>Metazoa</taxon>
        <taxon>Spiralia</taxon>
        <taxon>Lophotrochozoa</taxon>
        <taxon>Mollusca</taxon>
        <taxon>Gastropoda</taxon>
        <taxon>Heterobranchia</taxon>
        <taxon>Euthyneura</taxon>
        <taxon>Panpulmonata</taxon>
        <taxon>Sacoglossa</taxon>
        <taxon>Placobranchoidea</taxon>
        <taxon>Plakobranchidae</taxon>
        <taxon>Elysia</taxon>
    </lineage>
</organism>
<dbReference type="Proteomes" id="UP001283361">
    <property type="component" value="Unassembled WGS sequence"/>
</dbReference>
<evidence type="ECO:0000313" key="2">
    <source>
        <dbReference type="EMBL" id="KAK3786336.1"/>
    </source>
</evidence>
<sequence length="78" mass="8637">MPVDAIVTDRSWSHSILLRVTSTWIRIRSGFTSDDPVRHAFTDYGEVESVQTRDAPHCDTPPTATARGLIPTSARSIL</sequence>
<evidence type="ECO:0000313" key="3">
    <source>
        <dbReference type="Proteomes" id="UP001283361"/>
    </source>
</evidence>
<evidence type="ECO:0000256" key="1">
    <source>
        <dbReference type="SAM" id="MobiDB-lite"/>
    </source>
</evidence>
<proteinExistence type="predicted"/>
<feature type="region of interest" description="Disordered" evidence="1">
    <location>
        <begin position="51"/>
        <end position="78"/>
    </location>
</feature>
<protein>
    <recommendedName>
        <fullName evidence="4">RRM domain-containing protein</fullName>
    </recommendedName>
</protein>
<reference evidence="2" key="1">
    <citation type="journal article" date="2023" name="G3 (Bethesda)">
        <title>A reference genome for the long-term kleptoplast-retaining sea slug Elysia crispata morphotype clarki.</title>
        <authorList>
            <person name="Eastman K.E."/>
            <person name="Pendleton A.L."/>
            <person name="Shaikh M.A."/>
            <person name="Suttiyut T."/>
            <person name="Ogas R."/>
            <person name="Tomko P."/>
            <person name="Gavelis G."/>
            <person name="Widhalm J.R."/>
            <person name="Wisecaver J.H."/>
        </authorList>
    </citation>
    <scope>NUCLEOTIDE SEQUENCE</scope>
    <source>
        <strain evidence="2">ECLA1</strain>
    </source>
</reference>
<evidence type="ECO:0008006" key="4">
    <source>
        <dbReference type="Google" id="ProtNLM"/>
    </source>
</evidence>
<keyword evidence="3" id="KW-1185">Reference proteome</keyword>
<gene>
    <name evidence="2" type="ORF">RRG08_022959</name>
</gene>
<dbReference type="EMBL" id="JAWDGP010001973">
    <property type="protein sequence ID" value="KAK3786336.1"/>
    <property type="molecule type" value="Genomic_DNA"/>
</dbReference>
<comment type="caution">
    <text evidence="2">The sequence shown here is derived from an EMBL/GenBank/DDBJ whole genome shotgun (WGS) entry which is preliminary data.</text>
</comment>
<dbReference type="AlphaFoldDB" id="A0AAE1AFJ0"/>